<comment type="caution">
    <text evidence="8">The sequence shown here is derived from an EMBL/GenBank/DDBJ whole genome shotgun (WGS) entry which is preliminary data.</text>
</comment>
<name>A0A8T0CZI1_9TREM</name>
<dbReference type="PROSITE" id="PS01256">
    <property type="entry name" value="CULLIN_1"/>
    <property type="match status" value="1"/>
</dbReference>
<evidence type="ECO:0000256" key="2">
    <source>
        <dbReference type="ARBA" id="ARBA00022499"/>
    </source>
</evidence>
<dbReference type="Gene3D" id="1.10.10.10">
    <property type="entry name" value="Winged helix-like DNA-binding domain superfamily/Winged helix DNA-binding domain"/>
    <property type="match status" value="1"/>
</dbReference>
<dbReference type="Proteomes" id="UP000699462">
    <property type="component" value="Unassembled WGS sequence"/>
</dbReference>
<accession>A0A8T0CZI1</accession>
<dbReference type="InterPro" id="IPR019559">
    <property type="entry name" value="Cullin_neddylation_domain"/>
</dbReference>
<protein>
    <recommendedName>
        <fullName evidence="7">Cullin family profile domain-containing protein</fullName>
    </recommendedName>
</protein>
<evidence type="ECO:0000259" key="7">
    <source>
        <dbReference type="PROSITE" id="PS50069"/>
    </source>
</evidence>
<feature type="compositionally biased region" description="Low complexity" evidence="6">
    <location>
        <begin position="625"/>
        <end position="634"/>
    </location>
</feature>
<dbReference type="InterPro" id="IPR016159">
    <property type="entry name" value="Cullin_repeat-like_dom_sf"/>
</dbReference>
<dbReference type="InterPro" id="IPR036317">
    <property type="entry name" value="Cullin_homology_sf"/>
</dbReference>
<reference evidence="8 9" key="1">
    <citation type="submission" date="2019-07" db="EMBL/GenBank/DDBJ databases">
        <title>Annotation for the trematode Paragonimus westermani.</title>
        <authorList>
            <person name="Choi Y.-J."/>
        </authorList>
    </citation>
    <scope>NUCLEOTIDE SEQUENCE [LARGE SCALE GENOMIC DNA]</scope>
    <source>
        <strain evidence="8">180907_Pwestermani</strain>
    </source>
</reference>
<evidence type="ECO:0000256" key="1">
    <source>
        <dbReference type="ARBA" id="ARBA00006019"/>
    </source>
</evidence>
<organism evidence="8 9">
    <name type="scientific">Paragonimus westermani</name>
    <dbReference type="NCBI Taxonomy" id="34504"/>
    <lineage>
        <taxon>Eukaryota</taxon>
        <taxon>Metazoa</taxon>
        <taxon>Spiralia</taxon>
        <taxon>Lophotrochozoa</taxon>
        <taxon>Platyhelminthes</taxon>
        <taxon>Trematoda</taxon>
        <taxon>Digenea</taxon>
        <taxon>Plagiorchiida</taxon>
        <taxon>Troglotremata</taxon>
        <taxon>Troglotrematidae</taxon>
        <taxon>Paragonimus</taxon>
    </lineage>
</organism>
<dbReference type="InterPro" id="IPR045093">
    <property type="entry name" value="Cullin"/>
</dbReference>
<evidence type="ECO:0000256" key="5">
    <source>
        <dbReference type="RuleBase" id="RU003829"/>
    </source>
</evidence>
<feature type="domain" description="Cullin family profile" evidence="7">
    <location>
        <begin position="398"/>
        <end position="621"/>
    </location>
</feature>
<dbReference type="FunFam" id="1.20.1310.10:FF:000002">
    <property type="entry name" value="cullin-3 isoform X1"/>
    <property type="match status" value="1"/>
</dbReference>
<dbReference type="InterPro" id="IPR016157">
    <property type="entry name" value="Cullin_CS"/>
</dbReference>
<dbReference type="GO" id="GO:0006511">
    <property type="term" value="P:ubiquitin-dependent protein catabolic process"/>
    <property type="evidence" value="ECO:0007669"/>
    <property type="project" value="InterPro"/>
</dbReference>
<dbReference type="Pfam" id="PF00888">
    <property type="entry name" value="Cullin"/>
    <property type="match status" value="1"/>
</dbReference>
<dbReference type="InterPro" id="IPR059120">
    <property type="entry name" value="Cullin-like_AB"/>
</dbReference>
<dbReference type="PROSITE" id="PS50069">
    <property type="entry name" value="CULLIN_2"/>
    <property type="match status" value="1"/>
</dbReference>
<evidence type="ECO:0000313" key="8">
    <source>
        <dbReference type="EMBL" id="KAF8560606.1"/>
    </source>
</evidence>
<dbReference type="GO" id="GO:0031461">
    <property type="term" value="C:cullin-RING ubiquitin ligase complex"/>
    <property type="evidence" value="ECO:0007669"/>
    <property type="project" value="InterPro"/>
</dbReference>
<dbReference type="SMART" id="SM00182">
    <property type="entry name" value="CULLIN"/>
    <property type="match status" value="1"/>
</dbReference>
<proteinExistence type="inferred from homology"/>
<dbReference type="Gene3D" id="1.20.1310.10">
    <property type="entry name" value="Cullin Repeats"/>
    <property type="match status" value="4"/>
</dbReference>
<dbReference type="GO" id="GO:0031625">
    <property type="term" value="F:ubiquitin protein ligase binding"/>
    <property type="evidence" value="ECO:0007669"/>
    <property type="project" value="InterPro"/>
</dbReference>
<keyword evidence="9" id="KW-1185">Reference proteome</keyword>
<sequence>MLGVSVDFPTTWACLGDIVFRLLRCEPVSRESWNSSFTDVYALCNSRPVSHAPILYSSTASLISSRVKEINMLLEDLSDSELLPAYVQHWEVFHRGLTYLDKLYRFVNQQYVKNLRPTEAEMCYSSILPMADRHTMEILEVGLANWKLYLIDSVKDRLSGCLMREVHNDRLGVVGQQNCISLAIDSFRRVGELRDTEKAGMDIYNKIFQDPLLETTRAFYTNWAFKRESELSCAQYITEALVLRDDEETRASHYYKWSCEKIQALFQEIIVRDRLTFLNQSVHQVVAEERKIDLRNLFRLLAPDNLCTELSSCFGQHIMLRIREAINALPHDPNSAPAHFVESLLSIRSRCIQFVDEIFDGMSLFRNQMDKAFSQAINERSNVAASTSALVSKSPIPRPSELLCRCMDSLLRMSTKSRSETDLESKLTASITIFKYIDDKDVFQKYYQRMLCKRLISSTPPAMELEESVINQLKAVCGYEFTGKFHRMFNDVQLAPELNRKFGEYLGASECRFKFSHYFNVLTQCSWPINLTGAIEFKLPDELQQCTTQFETFYTSSYQGRKIRWAHNFSTTDLCLTFADKPYQLQVPAVHAAILLLFDTLDSDVLLLRDLYSNVQLTQDESVEAHSVTSSSSTKVDPMDTTPDSTLSSSEQIRRILAPLIGIGLLGLETDGEADASAEQLSTETRITLNRSFTNKRLKLKVFLTSQSKETTQADVGQVERQVNEDRRFFIQAAIVRIMKSRKQIDHVTLLKTIMQQAGGRFQPSVPLIKRCIENLIDKGYIERSPDDPDHYCYLA</sequence>
<dbReference type="Gene3D" id="3.30.230.130">
    <property type="entry name" value="Cullin, Chain C, Domain 2"/>
    <property type="match status" value="1"/>
</dbReference>
<keyword evidence="3" id="KW-0832">Ubl conjugation</keyword>
<evidence type="ECO:0000313" key="9">
    <source>
        <dbReference type="Proteomes" id="UP000699462"/>
    </source>
</evidence>
<dbReference type="AlphaFoldDB" id="A0A8T0CZI1"/>
<dbReference type="SUPFAM" id="SSF46785">
    <property type="entry name" value="Winged helix' DNA-binding domain"/>
    <property type="match status" value="1"/>
</dbReference>
<dbReference type="Pfam" id="PF26557">
    <property type="entry name" value="Cullin_AB"/>
    <property type="match status" value="1"/>
</dbReference>
<evidence type="ECO:0000256" key="3">
    <source>
        <dbReference type="ARBA" id="ARBA00022843"/>
    </source>
</evidence>
<dbReference type="OrthoDB" id="27073at2759"/>
<dbReference type="EMBL" id="JTDF01022364">
    <property type="protein sequence ID" value="KAF8560606.1"/>
    <property type="molecule type" value="Genomic_DNA"/>
</dbReference>
<dbReference type="SUPFAM" id="SSF74788">
    <property type="entry name" value="Cullin repeat-like"/>
    <property type="match status" value="1"/>
</dbReference>
<keyword evidence="2" id="KW-1017">Isopeptide bond</keyword>
<evidence type="ECO:0000256" key="4">
    <source>
        <dbReference type="PROSITE-ProRule" id="PRU00330"/>
    </source>
</evidence>
<feature type="region of interest" description="Disordered" evidence="6">
    <location>
        <begin position="623"/>
        <end position="650"/>
    </location>
</feature>
<dbReference type="SUPFAM" id="SSF75632">
    <property type="entry name" value="Cullin homology domain"/>
    <property type="match status" value="1"/>
</dbReference>
<dbReference type="FunFam" id="1.10.10.10:FF:000014">
    <property type="entry name" value="Cullin 1"/>
    <property type="match status" value="1"/>
</dbReference>
<dbReference type="InterPro" id="IPR036390">
    <property type="entry name" value="WH_DNA-bd_sf"/>
</dbReference>
<dbReference type="InterPro" id="IPR016158">
    <property type="entry name" value="Cullin_homology"/>
</dbReference>
<gene>
    <name evidence="8" type="ORF">P879_06779</name>
</gene>
<evidence type="ECO:0000256" key="6">
    <source>
        <dbReference type="SAM" id="MobiDB-lite"/>
    </source>
</evidence>
<dbReference type="InterPro" id="IPR036388">
    <property type="entry name" value="WH-like_DNA-bd_sf"/>
</dbReference>
<dbReference type="Pfam" id="PF10557">
    <property type="entry name" value="Cullin_Nedd8"/>
    <property type="match status" value="1"/>
</dbReference>
<dbReference type="InterPro" id="IPR001373">
    <property type="entry name" value="Cullin_N"/>
</dbReference>
<dbReference type="PANTHER" id="PTHR11932">
    <property type="entry name" value="CULLIN"/>
    <property type="match status" value="1"/>
</dbReference>
<dbReference type="SMART" id="SM00884">
    <property type="entry name" value="Cullin_Nedd8"/>
    <property type="match status" value="1"/>
</dbReference>
<comment type="similarity">
    <text evidence="1 4 5">Belongs to the cullin family.</text>
</comment>